<evidence type="ECO:0000313" key="1">
    <source>
        <dbReference type="EMBL" id="CAG8693144.1"/>
    </source>
</evidence>
<dbReference type="EMBL" id="CAJVQC010018400">
    <property type="protein sequence ID" value="CAG8693144.1"/>
    <property type="molecule type" value="Genomic_DNA"/>
</dbReference>
<gene>
    <name evidence="1" type="ORF">RPERSI_LOCUS9647</name>
</gene>
<protein>
    <submittedName>
        <fullName evidence="1">16387_t:CDS:1</fullName>
    </submittedName>
</protein>
<organism evidence="1 2">
    <name type="scientific">Racocetra persica</name>
    <dbReference type="NCBI Taxonomy" id="160502"/>
    <lineage>
        <taxon>Eukaryota</taxon>
        <taxon>Fungi</taxon>
        <taxon>Fungi incertae sedis</taxon>
        <taxon>Mucoromycota</taxon>
        <taxon>Glomeromycotina</taxon>
        <taxon>Glomeromycetes</taxon>
        <taxon>Diversisporales</taxon>
        <taxon>Gigasporaceae</taxon>
        <taxon>Racocetra</taxon>
    </lineage>
</organism>
<proteinExistence type="predicted"/>
<sequence>MNFQILNLFVIVFSILLTLTITITVDARFNEHIKNHANKRIAPPAKLVVGSDPCAGPGSQAWNDKMLFMRGIEKNGIDDASKCCGACNSDPNCISWSYFPARKICYFAYNPNNGTDFCSSNCFAVPSKLDFDG</sequence>
<comment type="caution">
    <text evidence="1">The sequence shown here is derived from an EMBL/GenBank/DDBJ whole genome shotgun (WGS) entry which is preliminary data.</text>
</comment>
<keyword evidence="2" id="KW-1185">Reference proteome</keyword>
<name>A0ACA9P8B5_9GLOM</name>
<accession>A0ACA9P8B5</accession>
<evidence type="ECO:0000313" key="2">
    <source>
        <dbReference type="Proteomes" id="UP000789920"/>
    </source>
</evidence>
<dbReference type="Proteomes" id="UP000789920">
    <property type="component" value="Unassembled WGS sequence"/>
</dbReference>
<reference evidence="1" key="1">
    <citation type="submission" date="2021-06" db="EMBL/GenBank/DDBJ databases">
        <authorList>
            <person name="Kallberg Y."/>
            <person name="Tangrot J."/>
            <person name="Rosling A."/>
        </authorList>
    </citation>
    <scope>NUCLEOTIDE SEQUENCE</scope>
    <source>
        <strain evidence="1">MA461A</strain>
    </source>
</reference>
<feature type="non-terminal residue" evidence="1">
    <location>
        <position position="133"/>
    </location>
</feature>